<evidence type="ECO:0000313" key="2">
    <source>
        <dbReference type="Proteomes" id="UP000304941"/>
    </source>
</evidence>
<dbReference type="EMBL" id="VBVZ01000832">
    <property type="protein sequence ID" value="TLG87334.1"/>
    <property type="molecule type" value="Genomic_DNA"/>
</dbReference>
<evidence type="ECO:0000313" key="1">
    <source>
        <dbReference type="EMBL" id="TLG87334.1"/>
    </source>
</evidence>
<feature type="non-terminal residue" evidence="1">
    <location>
        <position position="1"/>
    </location>
</feature>
<reference evidence="1 2" key="1">
    <citation type="submission" date="2019-05" db="EMBL/GenBank/DDBJ databases">
        <title>Pseudomonas edaphica sp. nov., isolated from rhizospheric soil of Cistus ladanifer L. in Spain.</title>
        <authorList>
            <person name="Peix A."/>
        </authorList>
    </citation>
    <scope>NUCLEOTIDE SEQUENCE [LARGE SCALE GENOMIC DNA]</scope>
    <source>
        <strain evidence="1 2">RD25</strain>
    </source>
</reference>
<gene>
    <name evidence="1" type="ORF">FEM54_31030</name>
</gene>
<organism evidence="1 2">
    <name type="scientific">Pseudomonas edaphica</name>
    <dbReference type="NCBI Taxonomy" id="2006980"/>
    <lineage>
        <taxon>Bacteria</taxon>
        <taxon>Pseudomonadati</taxon>
        <taxon>Pseudomonadota</taxon>
        <taxon>Gammaproteobacteria</taxon>
        <taxon>Pseudomonadales</taxon>
        <taxon>Pseudomonadaceae</taxon>
        <taxon>Pseudomonas</taxon>
    </lineage>
</organism>
<dbReference type="Proteomes" id="UP000304941">
    <property type="component" value="Unassembled WGS sequence"/>
</dbReference>
<accession>A0ABY2TYS6</accession>
<sequence>IVPTLRVGMPQWTLRVRSWDAERPGLRSHAERGNDQSSSARNPLDLLWPGGHCADRHTLEPKALQPTYSLTSCCQHFMSHTKHRNALQRFLLVRPFR</sequence>
<keyword evidence="2" id="KW-1185">Reference proteome</keyword>
<comment type="caution">
    <text evidence="1">The sequence shown here is derived from an EMBL/GenBank/DDBJ whole genome shotgun (WGS) entry which is preliminary data.</text>
</comment>
<protein>
    <submittedName>
        <fullName evidence="1">Uncharacterized protein</fullName>
    </submittedName>
</protein>
<proteinExistence type="predicted"/>
<name>A0ABY2TYS6_9PSED</name>